<evidence type="ECO:0000259" key="8">
    <source>
        <dbReference type="Pfam" id="PF13359"/>
    </source>
</evidence>
<dbReference type="InterPro" id="IPR027806">
    <property type="entry name" value="HARBI1_dom"/>
</dbReference>
<feature type="domain" description="DDE Tnp4" evidence="8">
    <location>
        <begin position="55"/>
        <end position="214"/>
    </location>
</feature>
<dbReference type="Proteomes" id="UP000290288">
    <property type="component" value="Unassembled WGS sequence"/>
</dbReference>
<comment type="similarity">
    <text evidence="3">Belongs to the HARBI1 family.</text>
</comment>
<evidence type="ECO:0000256" key="4">
    <source>
        <dbReference type="ARBA" id="ARBA00022722"/>
    </source>
</evidence>
<dbReference type="GO" id="GO:0046872">
    <property type="term" value="F:metal ion binding"/>
    <property type="evidence" value="ECO:0007669"/>
    <property type="project" value="UniProtKB-KW"/>
</dbReference>
<dbReference type="GO" id="GO:0016787">
    <property type="term" value="F:hydrolase activity"/>
    <property type="evidence" value="ECO:0007669"/>
    <property type="project" value="UniProtKB-KW"/>
</dbReference>
<dbReference type="PANTHER" id="PTHR22930:SF228">
    <property type="entry name" value="PROTEIN ALP1-LIKE"/>
    <property type="match status" value="1"/>
</dbReference>
<dbReference type="Pfam" id="PF13359">
    <property type="entry name" value="DDE_Tnp_4"/>
    <property type="match status" value="1"/>
</dbReference>
<evidence type="ECO:0000256" key="3">
    <source>
        <dbReference type="ARBA" id="ARBA00006958"/>
    </source>
</evidence>
<evidence type="ECO:0000256" key="7">
    <source>
        <dbReference type="ARBA" id="ARBA00023242"/>
    </source>
</evidence>
<name>A0A4Q2CYQ1_9AGAR</name>
<sequence length="299" mass="34222">MLQRGFNIHKRLSQISQGPFYQHYVKLPTLETPLSAIIQDNPKFFPFFQNVIGAIDGTHINAHTSALERHINQDQKGGITQNCLFACDMEFRFIYGLTGFEGSAADSSIYHHTRLLDFTIPPGKHYLADAGFPACDALLVPYRGVRYHLAEWGRAGIRPANKEELYNLRHAQLRNIVERIFGVVKKWWSILDRPLEFDMDIQVRIPSGLIAVHNFILEYDGCNLQHYLDMPELGSYGRPSSQTGPVGQDAFGQGSIPRLEYNCAVAYRNQIAGQMWEQYQQFLHDHPKVLDQEFDPEEI</sequence>
<proteinExistence type="inferred from homology"/>
<dbReference type="OrthoDB" id="2430314at2759"/>
<reference evidence="9 10" key="1">
    <citation type="submission" date="2019-01" db="EMBL/GenBank/DDBJ databases">
        <title>Draft genome sequence of Psathyrella aberdarensis IHI B618.</title>
        <authorList>
            <person name="Buettner E."/>
            <person name="Kellner H."/>
        </authorList>
    </citation>
    <scope>NUCLEOTIDE SEQUENCE [LARGE SCALE GENOMIC DNA]</scope>
    <source>
        <strain evidence="9 10">IHI B618</strain>
    </source>
</reference>
<evidence type="ECO:0000256" key="5">
    <source>
        <dbReference type="ARBA" id="ARBA00022723"/>
    </source>
</evidence>
<dbReference type="GO" id="GO:0005634">
    <property type="term" value="C:nucleus"/>
    <property type="evidence" value="ECO:0007669"/>
    <property type="project" value="UniProtKB-SubCell"/>
</dbReference>
<gene>
    <name evidence="9" type="ORF">EST38_g14334</name>
</gene>
<organism evidence="9 10">
    <name type="scientific">Candolleomyces aberdarensis</name>
    <dbReference type="NCBI Taxonomy" id="2316362"/>
    <lineage>
        <taxon>Eukaryota</taxon>
        <taxon>Fungi</taxon>
        <taxon>Dikarya</taxon>
        <taxon>Basidiomycota</taxon>
        <taxon>Agaricomycotina</taxon>
        <taxon>Agaricomycetes</taxon>
        <taxon>Agaricomycetidae</taxon>
        <taxon>Agaricales</taxon>
        <taxon>Agaricineae</taxon>
        <taxon>Psathyrellaceae</taxon>
        <taxon>Candolleomyces</taxon>
    </lineage>
</organism>
<evidence type="ECO:0000256" key="6">
    <source>
        <dbReference type="ARBA" id="ARBA00022801"/>
    </source>
</evidence>
<comment type="cofactor">
    <cofactor evidence="1">
        <name>a divalent metal cation</name>
        <dbReference type="ChEBI" id="CHEBI:60240"/>
    </cofactor>
</comment>
<keyword evidence="5" id="KW-0479">Metal-binding</keyword>
<comment type="caution">
    <text evidence="9">The sequence shown here is derived from an EMBL/GenBank/DDBJ whole genome shotgun (WGS) entry which is preliminary data.</text>
</comment>
<accession>A0A4Q2CYQ1</accession>
<evidence type="ECO:0000313" key="9">
    <source>
        <dbReference type="EMBL" id="RXW11522.1"/>
    </source>
</evidence>
<protein>
    <recommendedName>
        <fullName evidence="8">DDE Tnp4 domain-containing protein</fullName>
    </recommendedName>
</protein>
<keyword evidence="10" id="KW-1185">Reference proteome</keyword>
<keyword evidence="7" id="KW-0539">Nucleus</keyword>
<comment type="subcellular location">
    <subcellularLocation>
        <location evidence="2">Nucleus</location>
    </subcellularLocation>
</comment>
<dbReference type="GO" id="GO:0004518">
    <property type="term" value="F:nuclease activity"/>
    <property type="evidence" value="ECO:0007669"/>
    <property type="project" value="UniProtKB-KW"/>
</dbReference>
<evidence type="ECO:0000256" key="2">
    <source>
        <dbReference type="ARBA" id="ARBA00004123"/>
    </source>
</evidence>
<dbReference type="InterPro" id="IPR045249">
    <property type="entry name" value="HARBI1-like"/>
</dbReference>
<evidence type="ECO:0000313" key="10">
    <source>
        <dbReference type="Proteomes" id="UP000290288"/>
    </source>
</evidence>
<keyword evidence="6" id="KW-0378">Hydrolase</keyword>
<dbReference type="AlphaFoldDB" id="A0A4Q2CYQ1"/>
<keyword evidence="4" id="KW-0540">Nuclease</keyword>
<dbReference type="PANTHER" id="PTHR22930">
    <property type="match status" value="1"/>
</dbReference>
<dbReference type="EMBL" id="SDEE01001826">
    <property type="protein sequence ID" value="RXW11522.1"/>
    <property type="molecule type" value="Genomic_DNA"/>
</dbReference>
<dbReference type="STRING" id="2316362.A0A4Q2CYQ1"/>
<evidence type="ECO:0000256" key="1">
    <source>
        <dbReference type="ARBA" id="ARBA00001968"/>
    </source>
</evidence>